<name>A0A0D8IEV6_9CLOT</name>
<evidence type="ECO:0000313" key="1">
    <source>
        <dbReference type="EMBL" id="AKL95380.1"/>
    </source>
</evidence>
<dbReference type="PATRIC" id="fig|84022.5.peg.43"/>
<dbReference type="AlphaFoldDB" id="A0A0D8IEV6"/>
<dbReference type="RefSeq" id="WP_044822893.1">
    <property type="nucleotide sequence ID" value="NZ_CP009687.1"/>
</dbReference>
<sequence length="60" mass="6837">MLHGYILISCLILLLIGYSIGRRVGIKEGDKRAVNHAVIQLKLDYYNHKKCPICSNHSEK</sequence>
<evidence type="ECO:0000313" key="2">
    <source>
        <dbReference type="Proteomes" id="UP000035704"/>
    </source>
</evidence>
<gene>
    <name evidence="1" type="ORF">CACET_c19320</name>
</gene>
<dbReference type="KEGG" id="cace:CACET_c19320"/>
<protein>
    <submittedName>
        <fullName evidence="1">Uncharacterized protein</fullName>
    </submittedName>
</protein>
<dbReference type="OrthoDB" id="2382413at2"/>
<reference evidence="1 2" key="1">
    <citation type="submission" date="2014-10" db="EMBL/GenBank/DDBJ databases">
        <title>Genome sequence of Clostridium aceticum DSM 1496.</title>
        <authorList>
            <person name="Poehlein A."/>
            <person name="Schiel-Bengelsdorf B."/>
            <person name="Gottschalk G."/>
            <person name="Duerre P."/>
            <person name="Daniel R."/>
        </authorList>
    </citation>
    <scope>NUCLEOTIDE SEQUENCE [LARGE SCALE GENOMIC DNA]</scope>
    <source>
        <strain evidence="1 2">DSM 1496</strain>
    </source>
</reference>
<keyword evidence="2" id="KW-1185">Reference proteome</keyword>
<accession>A0A0D8IEV6</accession>
<dbReference type="STRING" id="84022.CACET_c19320"/>
<dbReference type="Proteomes" id="UP000035704">
    <property type="component" value="Chromosome"/>
</dbReference>
<organism evidence="1 2">
    <name type="scientific">Clostridium aceticum</name>
    <dbReference type="NCBI Taxonomy" id="84022"/>
    <lineage>
        <taxon>Bacteria</taxon>
        <taxon>Bacillati</taxon>
        <taxon>Bacillota</taxon>
        <taxon>Clostridia</taxon>
        <taxon>Eubacteriales</taxon>
        <taxon>Clostridiaceae</taxon>
        <taxon>Clostridium</taxon>
    </lineage>
</organism>
<proteinExistence type="predicted"/>
<dbReference type="EMBL" id="CP009687">
    <property type="protein sequence ID" value="AKL95380.1"/>
    <property type="molecule type" value="Genomic_DNA"/>
</dbReference>